<accession>A0A560H8G1</accession>
<keyword evidence="2" id="KW-1185">Reference proteome</keyword>
<gene>
    <name evidence="1" type="ORF">FBZ90_106227</name>
</gene>
<dbReference type="AlphaFoldDB" id="A0A560H8G1"/>
<protein>
    <submittedName>
        <fullName evidence="1">Uncharacterized protein (DUF2252 family)</fullName>
    </submittedName>
</protein>
<reference evidence="1 2" key="1">
    <citation type="submission" date="2019-06" db="EMBL/GenBank/DDBJ databases">
        <title>Genomic Encyclopedia of Type Strains, Phase IV (KMG-V): Genome sequencing to study the core and pangenomes of soil and plant-associated prokaryotes.</title>
        <authorList>
            <person name="Whitman W."/>
        </authorList>
    </citation>
    <scope>NUCLEOTIDE SEQUENCE [LARGE SCALE GENOMIC DNA]</scope>
    <source>
        <strain evidence="1 2">BR 11622</strain>
    </source>
</reference>
<dbReference type="Pfam" id="PF10009">
    <property type="entry name" value="DUF2252"/>
    <property type="match status" value="1"/>
</dbReference>
<dbReference type="EMBL" id="VITR01000006">
    <property type="protein sequence ID" value="TWB42627.1"/>
    <property type="molecule type" value="Genomic_DNA"/>
</dbReference>
<evidence type="ECO:0000313" key="2">
    <source>
        <dbReference type="Proteomes" id="UP000315751"/>
    </source>
</evidence>
<dbReference type="RefSeq" id="WP_145732401.1">
    <property type="nucleotide sequence ID" value="NZ_VITR01000006.1"/>
</dbReference>
<dbReference type="Proteomes" id="UP000315751">
    <property type="component" value="Unassembled WGS sequence"/>
</dbReference>
<name>A0A560H8G1_9PROT</name>
<proteinExistence type="predicted"/>
<sequence>MPDLAALRALPAEKRKEAGKALRDAAPRSGNAALPSLAGRSDPIALLLSTSAQRIQSLLPVRWARMAASPFTFLRGAAAVMARDLGQLPVSGIRVQASGDCHLMNFGVYASPEGRAVFDLNDFDETQSAPFEWDVKRLAASLVLAAQDAGHAPGAAKDMARAAVTAYRLRMAELATLDPLVAWTSRVDITAMAQCIQDEAARAKEMDLLAKAAATPSAGDDFPRLAEGDGREARIRDAPPLIYHFDEETDRQGQAALRARALFARYRDTLPEERRFLIDRYQLADVAFKVVGVGSVGTFCAIGLFIDPDGHPLFLQVKEAMTSVLAPYAGASPYANQGQRVVVGQRTLQTVSDGFLGWAADDAGRHFYIRQLKDRRLASAGTLMEGDRLDFYATLCGATLARAHARSGDAALIAGYLGNSETFDDAVAGFAAGYAEISAADHALLKQAVADGRLAVADLPAKGKGKGKKGG</sequence>
<dbReference type="PANTHER" id="PTHR39441:SF1">
    <property type="entry name" value="DUF2252 DOMAIN-CONTAINING PROTEIN"/>
    <property type="match status" value="1"/>
</dbReference>
<dbReference type="InterPro" id="IPR018721">
    <property type="entry name" value="DUF2252"/>
</dbReference>
<evidence type="ECO:0000313" key="1">
    <source>
        <dbReference type="EMBL" id="TWB42627.1"/>
    </source>
</evidence>
<dbReference type="PANTHER" id="PTHR39441">
    <property type="entry name" value="DUF2252 DOMAIN-CONTAINING PROTEIN"/>
    <property type="match status" value="1"/>
</dbReference>
<comment type="caution">
    <text evidence="1">The sequence shown here is derived from an EMBL/GenBank/DDBJ whole genome shotgun (WGS) entry which is preliminary data.</text>
</comment>
<organism evidence="1 2">
    <name type="scientific">Nitrospirillum amazonense</name>
    <dbReference type="NCBI Taxonomy" id="28077"/>
    <lineage>
        <taxon>Bacteria</taxon>
        <taxon>Pseudomonadati</taxon>
        <taxon>Pseudomonadota</taxon>
        <taxon>Alphaproteobacteria</taxon>
        <taxon>Rhodospirillales</taxon>
        <taxon>Azospirillaceae</taxon>
        <taxon>Nitrospirillum</taxon>
    </lineage>
</organism>
<dbReference type="OrthoDB" id="1491115at2"/>